<reference evidence="3" key="1">
    <citation type="journal article" date="2023" name="Commun. Biol.">
        <title>Genome analysis of Parmales, the sister group of diatoms, reveals the evolutionary specialization of diatoms from phago-mixotrophs to photoautotrophs.</title>
        <authorList>
            <person name="Ban H."/>
            <person name="Sato S."/>
            <person name="Yoshikawa S."/>
            <person name="Yamada K."/>
            <person name="Nakamura Y."/>
            <person name="Ichinomiya M."/>
            <person name="Sato N."/>
            <person name="Blanc-Mathieu R."/>
            <person name="Endo H."/>
            <person name="Kuwata A."/>
            <person name="Ogata H."/>
        </authorList>
    </citation>
    <scope>NUCLEOTIDE SEQUENCE [LARGE SCALE GENOMIC DNA]</scope>
</reference>
<organism evidence="2 3">
    <name type="scientific">Triparma laevis f. inornata</name>
    <dbReference type="NCBI Taxonomy" id="1714386"/>
    <lineage>
        <taxon>Eukaryota</taxon>
        <taxon>Sar</taxon>
        <taxon>Stramenopiles</taxon>
        <taxon>Ochrophyta</taxon>
        <taxon>Bolidophyceae</taxon>
        <taxon>Parmales</taxon>
        <taxon>Triparmaceae</taxon>
        <taxon>Triparma</taxon>
    </lineage>
</organism>
<dbReference type="PANTHER" id="PTHR19308">
    <property type="entry name" value="PHOSPHATIDYLCHOLINE TRANSFER PROTEIN"/>
    <property type="match status" value="1"/>
</dbReference>
<dbReference type="SUPFAM" id="SSF55961">
    <property type="entry name" value="Bet v1-like"/>
    <property type="match status" value="2"/>
</dbReference>
<dbReference type="AlphaFoldDB" id="A0A9W7AGT5"/>
<keyword evidence="1" id="KW-0812">Transmembrane</keyword>
<dbReference type="EMBL" id="BLQM01000157">
    <property type="protein sequence ID" value="GMH70436.1"/>
    <property type="molecule type" value="Genomic_DNA"/>
</dbReference>
<protein>
    <submittedName>
        <fullName evidence="2">Uncharacterized protein</fullName>
    </submittedName>
</protein>
<evidence type="ECO:0000313" key="2">
    <source>
        <dbReference type="EMBL" id="GMH70436.1"/>
    </source>
</evidence>
<proteinExistence type="predicted"/>
<keyword evidence="1" id="KW-1133">Transmembrane helix</keyword>
<dbReference type="Proteomes" id="UP001162640">
    <property type="component" value="Unassembled WGS sequence"/>
</dbReference>
<dbReference type="Gene3D" id="3.30.530.20">
    <property type="match status" value="2"/>
</dbReference>
<comment type="caution">
    <text evidence="2">The sequence shown here is derived from an EMBL/GenBank/DDBJ whole genome shotgun (WGS) entry which is preliminary data.</text>
</comment>
<gene>
    <name evidence="2" type="ORF">TL16_g05405</name>
</gene>
<dbReference type="InterPro" id="IPR051213">
    <property type="entry name" value="START_lipid_transfer"/>
</dbReference>
<feature type="transmembrane region" description="Helical" evidence="1">
    <location>
        <begin position="1140"/>
        <end position="1164"/>
    </location>
</feature>
<name>A0A9W7AGT5_9STRA</name>
<evidence type="ECO:0000256" key="1">
    <source>
        <dbReference type="SAM" id="Phobius"/>
    </source>
</evidence>
<dbReference type="InterPro" id="IPR023393">
    <property type="entry name" value="START-like_dom_sf"/>
</dbReference>
<evidence type="ECO:0000313" key="3">
    <source>
        <dbReference type="Proteomes" id="UP001162640"/>
    </source>
</evidence>
<keyword evidence="1" id="KW-0472">Membrane</keyword>
<sequence>MDNLHELTKEEIISKFNLVKRDLEAALREKDSAVKGKEAALKETVAAREKFAFVLNEPKNPQAVRNAPAPLKLDSPNVMKFDDNVIRKSTITNNCSFSTNIHVPPQELLDALTKDHIATDSKLLLQKTVKKSDGGIVVYWSFMLDKTKTSCNLLLRLTVEKDGGEIRIGVVSVEEVGELPDPHPNATKKLRLLLKGGTILLQPLPFMQTAFTFTAIVNLGVKNDTDIVGVKKSMSAKNGINVSTSTSEGAAVNKLLFYSNDGQQANKLFCKIGTMIYERFKNEKLIDERMKQDFIENIDNAPTLTQFEHNLIGGSMKVMEEISSLAKFNTARATQVDLKITVLPANILVFLAKKELAWANQLQEKFRRNGKEVDLEVVAALTGKIIEWRGKSLMEDQVPVFRRCEELLGGGVEEGWSALESTKYPDVEKMSMKYFPPKKGERSIGTAKAVGVVDCSAEEYAAWVVGFCSNESTRIKDLPVRGGAKQCRVTYINQLDAGGSIPTWVVNMEVPKELGVVQLAIDLFRQDKKVDAADRVEKATLMRERWGGEVYSEEENALLERARQKFEGALKEKKGWTQLQSPDVFVKIESTFEDGSAAGVGRAVTVVDATIEDCAALEVTRMARENMKAHYDAGGLERKVVKLTNYSDLFYTTIDFGLPGLAAREWLAKVVWKWVDENTMVVCVEDTEDDNYPIGAWKKYVRAISGALWKYERLPEANGIPQTRVTYFQQVDLKGLIPHFVINARTVGLMGYLSEMWLRFDKSLEVDAGRRAEIVNKIKREFGKADIILKVDNIGGKGWGRTSLKCQADLNAAFFWDFGSRANMELVCVSEKEAAQIGRNLLPSLMTEQLAEAGVNEWRVQNLAVKKLMEEQDWFEPMVVVLGKGIVKAAAWGLMARIIIGAVLSVTDLATDLVILHQFWNGGEDSLDFRNAQLASLAASIALQLLLVYIQNSKKGVRRILKEMAIVVTGLKSPVDAYRVASGAEQENDTEFYPMTEMTFSKYIEMLAESIPGIVIQTSAILNAMGSEEEGLMASNRSIISLVISLTTTGFISATISYDWDTDPKMRAMIPDFYGYVPDGSRIRAVLFLTLMGMSAIKLLITTLFVIILGSIDMTYVLYFICRDIVFYVGMKVVRRDSSYWMPVYGVIGFLISLLIRVTVKVVVDFAGVVQLRHPFETGGCTSL</sequence>
<dbReference type="PANTHER" id="PTHR19308:SF14">
    <property type="entry name" value="START DOMAIN-CONTAINING PROTEIN"/>
    <property type="match status" value="1"/>
</dbReference>
<accession>A0A9W7AGT5</accession>
<dbReference type="CDD" id="cd00177">
    <property type="entry name" value="START"/>
    <property type="match status" value="1"/>
</dbReference>